<evidence type="ECO:0000313" key="4">
    <source>
        <dbReference type="Proteomes" id="UP000018442"/>
    </source>
</evidence>
<keyword evidence="1" id="KW-0812">Transmembrane</keyword>
<accession>D0SJ15</accession>
<evidence type="ECO:0000313" key="3">
    <source>
        <dbReference type="EMBL" id="EEY93837.1"/>
    </source>
</evidence>
<dbReference type="InterPro" id="IPR036513">
    <property type="entry name" value="STAS_dom_sf"/>
</dbReference>
<dbReference type="InterPro" id="IPR001902">
    <property type="entry name" value="SLC26A/SulP_fam"/>
</dbReference>
<dbReference type="Gene3D" id="3.30.750.24">
    <property type="entry name" value="STAS domain"/>
    <property type="match status" value="1"/>
</dbReference>
<dbReference type="Pfam" id="PF01740">
    <property type="entry name" value="STAS"/>
    <property type="match status" value="1"/>
</dbReference>
<dbReference type="CDD" id="cd07042">
    <property type="entry name" value="STAS_SulP_like_sulfate_transporter"/>
    <property type="match status" value="1"/>
</dbReference>
<keyword evidence="1" id="KW-1133">Transmembrane helix</keyword>
<dbReference type="HOGENOM" id="CLU_132465_0_0_6"/>
<dbReference type="GO" id="GO:0055085">
    <property type="term" value="P:transmembrane transport"/>
    <property type="evidence" value="ECO:0007669"/>
    <property type="project" value="InterPro"/>
</dbReference>
<organism evidence="3 4">
    <name type="scientific">Acinetobacter junii SH205</name>
    <dbReference type="NCBI Taxonomy" id="575587"/>
    <lineage>
        <taxon>Bacteria</taxon>
        <taxon>Pseudomonadati</taxon>
        <taxon>Pseudomonadota</taxon>
        <taxon>Gammaproteobacteria</taxon>
        <taxon>Moraxellales</taxon>
        <taxon>Moraxellaceae</taxon>
        <taxon>Acinetobacter</taxon>
    </lineage>
</organism>
<dbReference type="GO" id="GO:0016020">
    <property type="term" value="C:membrane"/>
    <property type="evidence" value="ECO:0007669"/>
    <property type="project" value="InterPro"/>
</dbReference>
<proteinExistence type="predicted"/>
<feature type="transmembrane region" description="Helical" evidence="1">
    <location>
        <begin position="6"/>
        <end position="30"/>
    </location>
</feature>
<dbReference type="PROSITE" id="PS50801">
    <property type="entry name" value="STAS"/>
    <property type="match status" value="1"/>
</dbReference>
<evidence type="ECO:0000256" key="1">
    <source>
        <dbReference type="SAM" id="Phobius"/>
    </source>
</evidence>
<gene>
    <name evidence="3" type="ORF">HMPREF0026_01113</name>
</gene>
<dbReference type="PANTHER" id="PTHR11814">
    <property type="entry name" value="SULFATE TRANSPORTER"/>
    <property type="match status" value="1"/>
</dbReference>
<dbReference type="Proteomes" id="UP000018442">
    <property type="component" value="Unassembled WGS sequence"/>
</dbReference>
<dbReference type="EMBL" id="GG705011">
    <property type="protein sequence ID" value="EEY93837.1"/>
    <property type="molecule type" value="Genomic_DNA"/>
</dbReference>
<sequence>MLITFLGVTFIDISTGLIIGIGLTFIMLLWRVSRPHIAVIGLIEGTQHFRNVSRYDVITVPTIASFRIDENLSFLNAHVLKGYVITELSQNAEIRHVIINCSSISNIDLSALEMLEELNKELARLNIKLHLSEVKSPVMDRLRRSKLVDELTGEIFLSHYQAVQSISPIEKN</sequence>
<evidence type="ECO:0000259" key="2">
    <source>
        <dbReference type="PROSITE" id="PS50801"/>
    </source>
</evidence>
<protein>
    <submittedName>
        <fullName evidence="3">STAS domain protein</fullName>
    </submittedName>
</protein>
<dbReference type="AlphaFoldDB" id="D0SJ15"/>
<feature type="domain" description="STAS" evidence="2">
    <location>
        <begin position="53"/>
        <end position="166"/>
    </location>
</feature>
<reference evidence="4" key="1">
    <citation type="journal article" date="2012" name="PLoS ONE">
        <title>The success of Acinetobacter species; genetic, metabolic and virulence attributes.</title>
        <authorList>
            <person name="Peleg A.Y."/>
            <person name="de Breij A."/>
            <person name="Adams M.D."/>
            <person name="Cerqueira G.M."/>
            <person name="Mocali S."/>
            <person name="Galardini M."/>
            <person name="Nibbering P.H."/>
            <person name="Earl A.M."/>
            <person name="Ward D.V."/>
            <person name="Paterson D.L."/>
            <person name="Seifert H."/>
            <person name="Dijkshoorn L."/>
        </authorList>
    </citation>
    <scope>NUCLEOTIDE SEQUENCE [LARGE SCALE GENOMIC DNA]</scope>
    <source>
        <strain evidence="4">SH205</strain>
    </source>
</reference>
<dbReference type="InterPro" id="IPR002645">
    <property type="entry name" value="STAS_dom"/>
</dbReference>
<name>D0SJ15_ACIJU</name>
<keyword evidence="1" id="KW-0472">Membrane</keyword>
<dbReference type="SUPFAM" id="SSF52091">
    <property type="entry name" value="SpoIIaa-like"/>
    <property type="match status" value="1"/>
</dbReference>